<keyword evidence="1" id="KW-0812">Transmembrane</keyword>
<keyword evidence="1" id="KW-0472">Membrane</keyword>
<dbReference type="EMBL" id="WKJQ01000001">
    <property type="protein sequence ID" value="MRW96661.1"/>
    <property type="molecule type" value="Genomic_DNA"/>
</dbReference>
<proteinExistence type="predicted"/>
<accession>A0A6A8G6G7</accession>
<evidence type="ECO:0000256" key="1">
    <source>
        <dbReference type="SAM" id="Phobius"/>
    </source>
</evidence>
<keyword evidence="3" id="KW-1185">Reference proteome</keyword>
<dbReference type="Proteomes" id="UP000443423">
    <property type="component" value="Unassembled WGS sequence"/>
</dbReference>
<sequence length="71" mass="7514">MSSKSTTHPAVLVKLDAIIGLLLVVSFLLSIVVVGLSGVLGVFAVLVIAIVGVVGWYSYLRTLNRYATQPN</sequence>
<evidence type="ECO:0000313" key="2">
    <source>
        <dbReference type="EMBL" id="MRW96661.1"/>
    </source>
</evidence>
<reference evidence="2 3" key="1">
    <citation type="submission" date="2019-11" db="EMBL/GenBank/DDBJ databases">
        <title>Whole genome sequence of Haloferax sp. MBLA0078.</title>
        <authorList>
            <person name="Seo M.-J."/>
            <person name="Cho E.-S."/>
        </authorList>
    </citation>
    <scope>NUCLEOTIDE SEQUENCE [LARGE SCALE GENOMIC DNA]</scope>
    <source>
        <strain evidence="2 3">MBLA0078</strain>
    </source>
</reference>
<comment type="caution">
    <text evidence="2">The sequence shown here is derived from an EMBL/GenBank/DDBJ whole genome shotgun (WGS) entry which is preliminary data.</text>
</comment>
<feature type="transmembrane region" description="Helical" evidence="1">
    <location>
        <begin position="12"/>
        <end position="33"/>
    </location>
</feature>
<feature type="transmembrane region" description="Helical" evidence="1">
    <location>
        <begin position="39"/>
        <end position="60"/>
    </location>
</feature>
<protein>
    <submittedName>
        <fullName evidence="2">Uncharacterized protein</fullName>
    </submittedName>
</protein>
<organism evidence="2 3">
    <name type="scientific">Haloferax marinum</name>
    <dbReference type="NCBI Taxonomy" id="2666143"/>
    <lineage>
        <taxon>Archaea</taxon>
        <taxon>Methanobacteriati</taxon>
        <taxon>Methanobacteriota</taxon>
        <taxon>Stenosarchaea group</taxon>
        <taxon>Halobacteria</taxon>
        <taxon>Halobacteriales</taxon>
        <taxon>Haloferacaceae</taxon>
        <taxon>Haloferax</taxon>
    </lineage>
</organism>
<keyword evidence="1" id="KW-1133">Transmembrane helix</keyword>
<dbReference type="AlphaFoldDB" id="A0A6A8G6G7"/>
<gene>
    <name evidence="2" type="ORF">GJR99_08755</name>
</gene>
<dbReference type="RefSeq" id="WP_151111253.1">
    <property type="nucleotide sequence ID" value="NZ_WKJQ01000001.1"/>
</dbReference>
<evidence type="ECO:0000313" key="3">
    <source>
        <dbReference type="Proteomes" id="UP000443423"/>
    </source>
</evidence>
<name>A0A6A8G6G7_9EURY</name>